<evidence type="ECO:0000313" key="3">
    <source>
        <dbReference type="Proteomes" id="UP001497482"/>
    </source>
</evidence>
<reference evidence="2 3" key="1">
    <citation type="submission" date="2024-04" db="EMBL/GenBank/DDBJ databases">
        <authorList>
            <person name="Waldvogel A.-M."/>
            <person name="Schoenle A."/>
        </authorList>
    </citation>
    <scope>NUCLEOTIDE SEQUENCE [LARGE SCALE GENOMIC DNA]</scope>
</reference>
<evidence type="ECO:0000256" key="1">
    <source>
        <dbReference type="SAM" id="MobiDB-lite"/>
    </source>
</evidence>
<gene>
    <name evidence="2" type="ORF">KC01_LOCUS9133</name>
</gene>
<keyword evidence="3" id="KW-1185">Reference proteome</keyword>
<dbReference type="Proteomes" id="UP001497482">
    <property type="component" value="Chromosome 13"/>
</dbReference>
<sequence>MVVWGGGVEFVCGGFGEGWGGGGGEGWQENVAACNSRPTPRSKTGRPSLDAKFSSIIQQLQRNNCSGASALSRKNAPLGVLDLQLQSQEKPPRTEATVPFYGTAPVPAPRSKLRKSFRERISLKPL</sequence>
<dbReference type="AlphaFoldDB" id="A0AAV2JR98"/>
<dbReference type="EMBL" id="OZ035835">
    <property type="protein sequence ID" value="CAL1577854.1"/>
    <property type="molecule type" value="Genomic_DNA"/>
</dbReference>
<name>A0AAV2JR98_KNICA</name>
<accession>A0AAV2JR98</accession>
<evidence type="ECO:0000313" key="2">
    <source>
        <dbReference type="EMBL" id="CAL1577854.1"/>
    </source>
</evidence>
<feature type="region of interest" description="Disordered" evidence="1">
    <location>
        <begin position="86"/>
        <end position="109"/>
    </location>
</feature>
<proteinExistence type="predicted"/>
<protein>
    <submittedName>
        <fullName evidence="2">Uncharacterized protein</fullName>
    </submittedName>
</protein>
<organism evidence="2 3">
    <name type="scientific">Knipowitschia caucasica</name>
    <name type="common">Caucasian dwarf goby</name>
    <name type="synonym">Pomatoschistus caucasicus</name>
    <dbReference type="NCBI Taxonomy" id="637954"/>
    <lineage>
        <taxon>Eukaryota</taxon>
        <taxon>Metazoa</taxon>
        <taxon>Chordata</taxon>
        <taxon>Craniata</taxon>
        <taxon>Vertebrata</taxon>
        <taxon>Euteleostomi</taxon>
        <taxon>Actinopterygii</taxon>
        <taxon>Neopterygii</taxon>
        <taxon>Teleostei</taxon>
        <taxon>Neoteleostei</taxon>
        <taxon>Acanthomorphata</taxon>
        <taxon>Gobiaria</taxon>
        <taxon>Gobiiformes</taxon>
        <taxon>Gobioidei</taxon>
        <taxon>Gobiidae</taxon>
        <taxon>Gobiinae</taxon>
        <taxon>Knipowitschia</taxon>
    </lineage>
</organism>